<name>A0A917G044_9NOCA</name>
<reference evidence="1" key="2">
    <citation type="submission" date="2020-09" db="EMBL/GenBank/DDBJ databases">
        <authorList>
            <person name="Sun Q."/>
            <person name="Sedlacek I."/>
        </authorList>
    </citation>
    <scope>NUCLEOTIDE SEQUENCE</scope>
    <source>
        <strain evidence="1">CCM 7905</strain>
    </source>
</reference>
<proteinExistence type="predicted"/>
<gene>
    <name evidence="1" type="ORF">GCM10007304_32330</name>
</gene>
<reference evidence="1" key="1">
    <citation type="journal article" date="2014" name="Int. J. Syst. Evol. Microbiol.">
        <title>Complete genome sequence of Corynebacterium casei LMG S-19264T (=DSM 44701T), isolated from a smear-ripened cheese.</title>
        <authorList>
            <consortium name="US DOE Joint Genome Institute (JGI-PGF)"/>
            <person name="Walter F."/>
            <person name="Albersmeier A."/>
            <person name="Kalinowski J."/>
            <person name="Ruckert C."/>
        </authorList>
    </citation>
    <scope>NUCLEOTIDE SEQUENCE</scope>
    <source>
        <strain evidence="1">CCM 7905</strain>
    </source>
</reference>
<evidence type="ECO:0000313" key="2">
    <source>
        <dbReference type="Proteomes" id="UP000654257"/>
    </source>
</evidence>
<protein>
    <recommendedName>
        <fullName evidence="3">Ferritin-like domain-containing protein</fullName>
    </recommendedName>
</protein>
<dbReference type="EMBL" id="BMCU01000003">
    <property type="protein sequence ID" value="GGG15800.1"/>
    <property type="molecule type" value="Genomic_DNA"/>
</dbReference>
<sequence>MTATTSTIIAQLRALLTLTNTEIQVAQTRVAQARTEAVRKELQQNASNGEDRAQAIKTVLRELGGAPSVIAPAVGRITAAFKAAAEQAQPFDEALLGDLALEHQLLDRSRYLKALSTSDSQKDVERLAERLITAHTATVDWLITVLAEDALGGPAALRRTPTQAVAGAVVGAINAPITVATNAIDRAINTAQETPEAVRRLVGRGAEITEVAARTAAASRDAALEAAESTVRDAGKGNAAEALHKARAASGSLEADELPIEGYDDLTVNNAVAAIRELTDTQDVRTIVAYEERNKNRQGVVSAAQTHVASIAREAAGVE</sequence>
<dbReference type="Proteomes" id="UP000654257">
    <property type="component" value="Unassembled WGS sequence"/>
</dbReference>
<organism evidence="1 2">
    <name type="scientific">Rhodococcoides trifolii</name>
    <dbReference type="NCBI Taxonomy" id="908250"/>
    <lineage>
        <taxon>Bacteria</taxon>
        <taxon>Bacillati</taxon>
        <taxon>Actinomycetota</taxon>
        <taxon>Actinomycetes</taxon>
        <taxon>Mycobacteriales</taxon>
        <taxon>Nocardiaceae</taxon>
        <taxon>Rhodococcoides</taxon>
    </lineage>
</organism>
<keyword evidence="2" id="KW-1185">Reference proteome</keyword>
<accession>A0A917G044</accession>
<dbReference type="Gene3D" id="1.20.1260.10">
    <property type="match status" value="1"/>
</dbReference>
<dbReference type="RefSeq" id="WP_188545850.1">
    <property type="nucleotide sequence ID" value="NZ_BMCU01000003.1"/>
</dbReference>
<comment type="caution">
    <text evidence="1">The sequence shown here is derived from an EMBL/GenBank/DDBJ whole genome shotgun (WGS) entry which is preliminary data.</text>
</comment>
<evidence type="ECO:0000313" key="1">
    <source>
        <dbReference type="EMBL" id="GGG15800.1"/>
    </source>
</evidence>
<evidence type="ECO:0008006" key="3">
    <source>
        <dbReference type="Google" id="ProtNLM"/>
    </source>
</evidence>
<dbReference type="AlphaFoldDB" id="A0A917G044"/>
<dbReference type="InterPro" id="IPR012347">
    <property type="entry name" value="Ferritin-like"/>
</dbReference>